<name>I4BKC0_MYCCN</name>
<dbReference type="PROSITE" id="PS51257">
    <property type="entry name" value="PROKAR_LIPOPROTEIN"/>
    <property type="match status" value="1"/>
</dbReference>
<dbReference type="PATRIC" id="fig|710421.3.peg.2963"/>
<evidence type="ECO:0000313" key="2">
    <source>
        <dbReference type="Proteomes" id="UP000006057"/>
    </source>
</evidence>
<protein>
    <submittedName>
        <fullName evidence="1">Uncharacterized protein</fullName>
    </submittedName>
</protein>
<dbReference type="EMBL" id="CP003053">
    <property type="protein sequence ID" value="AFM17727.1"/>
    <property type="molecule type" value="Genomic_DNA"/>
</dbReference>
<accession>I4BKC0</accession>
<dbReference type="HOGENOM" id="CLU_2070495_0_0_11"/>
<dbReference type="KEGG" id="mcb:Mycch_2973"/>
<sequence>MESTTRTGGFLYRPVLLPCGPYAWFFGGGACPSAYIARLFDSDPEYADNLTTQKLVDFAEAHPDYDILLTMVDGSKVLRFDSSPQHRHQIPHLLADDYLHSYLTDRNYESGSMQRVKA</sequence>
<dbReference type="AlphaFoldDB" id="I4BKC0"/>
<proteinExistence type="predicted"/>
<reference evidence="1 2" key="1">
    <citation type="submission" date="2012-06" db="EMBL/GenBank/DDBJ databases">
        <title>Complete sequence of chromosome of Mycobacterium chubuense NBB4.</title>
        <authorList>
            <consortium name="US DOE Joint Genome Institute"/>
            <person name="Lucas S."/>
            <person name="Han J."/>
            <person name="Lapidus A."/>
            <person name="Cheng J.-F."/>
            <person name="Goodwin L."/>
            <person name="Pitluck S."/>
            <person name="Peters L."/>
            <person name="Mikhailova N."/>
            <person name="Teshima H."/>
            <person name="Detter J.C."/>
            <person name="Han C."/>
            <person name="Tapia R."/>
            <person name="Land M."/>
            <person name="Hauser L."/>
            <person name="Kyrpides N."/>
            <person name="Ivanova N."/>
            <person name="Pagani I."/>
            <person name="Mattes T."/>
            <person name="Holmes A."/>
            <person name="Rutledge P."/>
            <person name="Paulsen I."/>
            <person name="Coleman N."/>
            <person name="Woyke T."/>
        </authorList>
    </citation>
    <scope>NUCLEOTIDE SEQUENCE [LARGE SCALE GENOMIC DNA]</scope>
    <source>
        <strain evidence="1 2">NBB4</strain>
    </source>
</reference>
<keyword evidence="2" id="KW-1185">Reference proteome</keyword>
<gene>
    <name evidence="1" type="ordered locus">Mycch_2973</name>
</gene>
<evidence type="ECO:0000313" key="1">
    <source>
        <dbReference type="EMBL" id="AFM17727.1"/>
    </source>
</evidence>
<organism evidence="1 2">
    <name type="scientific">Mycolicibacterium chubuense (strain NBB4)</name>
    <name type="common">Mycobacterium chubuense</name>
    <dbReference type="NCBI Taxonomy" id="710421"/>
    <lineage>
        <taxon>Bacteria</taxon>
        <taxon>Bacillati</taxon>
        <taxon>Actinomycetota</taxon>
        <taxon>Actinomycetes</taxon>
        <taxon>Mycobacteriales</taxon>
        <taxon>Mycobacteriaceae</taxon>
        <taxon>Mycolicibacterium</taxon>
    </lineage>
</organism>
<dbReference type="Proteomes" id="UP000006057">
    <property type="component" value="Chromosome"/>
</dbReference>
<dbReference type="eggNOG" id="ENOG50323DS">
    <property type="taxonomic scope" value="Bacteria"/>
</dbReference>